<dbReference type="PANTHER" id="PTHR30523:SF6">
    <property type="entry name" value="PHOSPHOENOLPYRUVATE CARBOXYLASE"/>
    <property type="match status" value="1"/>
</dbReference>
<dbReference type="InterPro" id="IPR015813">
    <property type="entry name" value="Pyrv/PenolPyrv_kinase-like_dom"/>
</dbReference>
<dbReference type="Pfam" id="PF00311">
    <property type="entry name" value="PEPcase"/>
    <property type="match status" value="1"/>
</dbReference>
<dbReference type="GO" id="GO:0005829">
    <property type="term" value="C:cytosol"/>
    <property type="evidence" value="ECO:0007669"/>
    <property type="project" value="TreeGrafter"/>
</dbReference>
<comment type="catalytic activity">
    <reaction evidence="3">
        <text>oxaloacetate + phosphate = phosphoenolpyruvate + hydrogencarbonate</text>
        <dbReference type="Rhea" id="RHEA:28370"/>
        <dbReference type="ChEBI" id="CHEBI:16452"/>
        <dbReference type="ChEBI" id="CHEBI:17544"/>
        <dbReference type="ChEBI" id="CHEBI:43474"/>
        <dbReference type="ChEBI" id="CHEBI:58702"/>
        <dbReference type="EC" id="4.1.1.31"/>
    </reaction>
</comment>
<dbReference type="AlphaFoldDB" id="A0A5J6V501"/>
<keyword evidence="6" id="KW-1185">Reference proteome</keyword>
<reference evidence="5 6" key="1">
    <citation type="submission" date="2019-09" db="EMBL/GenBank/DDBJ databases">
        <title>Serinicoccus pratensis sp. nov., isolated from meadow soil.</title>
        <authorList>
            <person name="Zhang W."/>
        </authorList>
    </citation>
    <scope>NUCLEOTIDE SEQUENCE [LARGE SCALE GENOMIC DNA]</scope>
    <source>
        <strain evidence="5 6">W204</strain>
    </source>
</reference>
<dbReference type="SUPFAM" id="SSF51621">
    <property type="entry name" value="Phosphoenolpyruvate/pyruvate domain"/>
    <property type="match status" value="1"/>
</dbReference>
<evidence type="ECO:0000256" key="2">
    <source>
        <dbReference type="ARBA" id="ARBA00022419"/>
    </source>
</evidence>
<dbReference type="Proteomes" id="UP000326546">
    <property type="component" value="Chromosome"/>
</dbReference>
<evidence type="ECO:0000313" key="6">
    <source>
        <dbReference type="Proteomes" id="UP000326546"/>
    </source>
</evidence>
<dbReference type="OrthoDB" id="9768133at2"/>
<organism evidence="5 6">
    <name type="scientific">Ornithinimicrobium pratense</name>
    <dbReference type="NCBI Taxonomy" id="2593973"/>
    <lineage>
        <taxon>Bacteria</taxon>
        <taxon>Bacillati</taxon>
        <taxon>Actinomycetota</taxon>
        <taxon>Actinomycetes</taxon>
        <taxon>Micrococcales</taxon>
        <taxon>Ornithinimicrobiaceae</taxon>
        <taxon>Ornithinimicrobium</taxon>
    </lineage>
</organism>
<sequence length="891" mass="97416">MERLARDLDLLIQLHEQVLAESGEQGLADPLRDHFGGRSETLDDLVADAGPEEVAAMARALTVRLHLTNLVAERHRARSLRAGDGEYGDSLEAGDIAATVASVGGAAAEHLPLLRLHPVLTAHPTEARRRAVASALHRIAEQLDRHVDTGSGAAEKAFARRRMLEDIDILHRTSTLRTTRPEPLDEVRTVLAIFETTLFRAVPRFQRTVELALRQLGEPAGEEPLPALLRYGSWVGGDRDGNPHVTAAVTRQTVEAQAAVALHALRVNVERVARTLTMDERSTPASAALRTALDYDAVAMPDVFARIVKDSPGEPHRQKLLVAAHRLAATADGVAGRGYGGAHELIADLELVRRSLLEAGDRRAAGGELMHLLWMVETFGFHLAELEVRQHSAVHRRALVELLGQLRDADVQIAGMSLEDPVTAASDVRILDWLAVHGWPAPVHAHDPSTQEVLDTLRVMAWLQERWGITCCGTYIVSFSQSAGDLAAVRALARLAVGDRPLRLDVVPLFETGDDLQRACQTLQAWLLLGSTQAWLRPRDRRVEIMLGYSDSAKDVGPAAATLILHRAQQDLVAWAERHNLQLTLFHGRGGSMGRGGGPLQRAITAQPTGSVAGRFKVTEQGEVIHARYADVRIAQQHLERMASAVLQADSPEVTAARDAAAERYAPLAERLEETSRAAYRALMDTDGIADVLAVASPLDALGDLRLGSRPARRGGGSGRTLSDLRAIPWVFAWSMTRLNLPGWYGLGAALAAETDREALRAAYREWPVFSALVDVAEMSLAKSEERLAAQFLDLADRPDIAERILAELRLAREQTLDVLGQERLLERKPHLRTAVELRRPSVDALSRLQLRCLRMLHTIDAGEEAEEGHPWHRPLLLTINGMAAGLQNTG</sequence>
<dbReference type="GO" id="GO:0006099">
    <property type="term" value="P:tricarboxylic acid cycle"/>
    <property type="evidence" value="ECO:0007669"/>
    <property type="project" value="InterPro"/>
</dbReference>
<keyword evidence="5" id="KW-0670">Pyruvate</keyword>
<dbReference type="GO" id="GO:0015977">
    <property type="term" value="P:carbon fixation"/>
    <property type="evidence" value="ECO:0007669"/>
    <property type="project" value="InterPro"/>
</dbReference>
<proteinExistence type="predicted"/>
<dbReference type="InterPro" id="IPR021135">
    <property type="entry name" value="PEP_COase"/>
</dbReference>
<dbReference type="PANTHER" id="PTHR30523">
    <property type="entry name" value="PHOSPHOENOLPYRUVATE CARBOXYLASE"/>
    <property type="match status" value="1"/>
</dbReference>
<dbReference type="Gene3D" id="1.20.1440.90">
    <property type="entry name" value="Phosphoenolpyruvate/pyruvate domain"/>
    <property type="match status" value="1"/>
</dbReference>
<evidence type="ECO:0000256" key="1">
    <source>
        <dbReference type="ARBA" id="ARBA00003670"/>
    </source>
</evidence>
<dbReference type="KEGG" id="serw:FY030_10205"/>
<accession>A0A5J6V501</accession>
<evidence type="ECO:0000256" key="3">
    <source>
        <dbReference type="ARBA" id="ARBA00048995"/>
    </source>
</evidence>
<dbReference type="PRINTS" id="PR00150">
    <property type="entry name" value="PEPCARBXLASE"/>
</dbReference>
<dbReference type="GO" id="GO:0008964">
    <property type="term" value="F:phosphoenolpyruvate carboxylase activity"/>
    <property type="evidence" value="ECO:0007669"/>
    <property type="project" value="UniProtKB-EC"/>
</dbReference>
<protein>
    <recommendedName>
        <fullName evidence="2">Phosphoenolpyruvate carboxylase</fullName>
    </recommendedName>
</protein>
<comment type="function">
    <text evidence="1">Forms oxaloacetate, a four-carbon dicarboxylic acid source for the tricarboxylic acid cycle.</text>
</comment>
<dbReference type="InterPro" id="IPR018129">
    <property type="entry name" value="PEP_COase_Lys_AS"/>
</dbReference>
<name>A0A5J6V501_9MICO</name>
<evidence type="ECO:0000313" key="5">
    <source>
        <dbReference type="EMBL" id="QFG69029.1"/>
    </source>
</evidence>
<dbReference type="EMBL" id="CP044427">
    <property type="protein sequence ID" value="QFG69029.1"/>
    <property type="molecule type" value="Genomic_DNA"/>
</dbReference>
<dbReference type="RefSeq" id="WP_158061414.1">
    <property type="nucleotide sequence ID" value="NZ_CP044427.1"/>
</dbReference>
<dbReference type="PROSITE" id="PS00781">
    <property type="entry name" value="PEPCASE_1"/>
    <property type="match status" value="1"/>
</dbReference>
<feature type="active site" evidence="4">
    <location>
        <position position="123"/>
    </location>
</feature>
<evidence type="ECO:0000256" key="4">
    <source>
        <dbReference type="PROSITE-ProRule" id="PRU10111"/>
    </source>
</evidence>
<gene>
    <name evidence="5" type="ORF">FY030_10205</name>
</gene>